<evidence type="ECO:0000256" key="1">
    <source>
        <dbReference type="ARBA" id="ARBA00009792"/>
    </source>
</evidence>
<dbReference type="Pfam" id="PF09261">
    <property type="entry name" value="Alpha-mann_mid"/>
    <property type="match status" value="1"/>
</dbReference>
<dbReference type="InterPro" id="IPR011682">
    <property type="entry name" value="Glyco_hydro_38_C"/>
</dbReference>
<dbReference type="GO" id="GO:0004559">
    <property type="term" value="F:alpha-mannosidase activity"/>
    <property type="evidence" value="ECO:0007669"/>
    <property type="project" value="InterPro"/>
</dbReference>
<dbReference type="SMART" id="SM00872">
    <property type="entry name" value="Alpha-mann_mid"/>
    <property type="match status" value="1"/>
</dbReference>
<dbReference type="Gene3D" id="3.20.110.10">
    <property type="entry name" value="Glycoside hydrolase 38, N terminal domain"/>
    <property type="match status" value="1"/>
</dbReference>
<dbReference type="PANTHER" id="PTHR46017:SF2">
    <property type="entry name" value="MANNOSYLGLYCERATE HYDROLASE"/>
    <property type="match status" value="1"/>
</dbReference>
<dbReference type="InterPro" id="IPR000602">
    <property type="entry name" value="Glyco_hydro_38_N"/>
</dbReference>
<reference evidence="8 9" key="1">
    <citation type="submission" date="2018-03" db="EMBL/GenBank/DDBJ databases">
        <title>Whole genome sequencing of Histamine producing bacteria.</title>
        <authorList>
            <person name="Butler K."/>
        </authorList>
    </citation>
    <scope>NUCLEOTIDE SEQUENCE [LARGE SCALE GENOMIC DNA]</scope>
    <source>
        <strain evidence="7 9">FS-6.1</strain>
        <strain evidence="6 8">FS-6.2</strain>
    </source>
</reference>
<sequence>MTKKLHVISHTHWDFEWYFSAHESLIQLIYHLDEVMEALESGDVNNYYLDGQLSIVEDYLQACPEQRQRFCKLVEQGLLIIGPWYTQTDQLIIAGESIIRNLQLGIRIGESLGGCEMLGYVPDSFGQSIDMPKIYNGFGINKTVFWRGLSSDIYPFREGHWGCEDGSSVQFYNIKDGYYVGGQLIYADDSKSLVKQVETGCLSNDIALPLGGDQRFVDRNVKSRITMFNQQLAEDNIPCQLIESSYKDLFSCIEKQDLPNKQLMGEMIDGQVSKIHRSIYSSRADHKRLNDKLERRLTLELEPLMTLATCYGLNYKAELLNNIWRLLLRNHAHDSAGGCNTDKTNKIILERYEQVDQMSASARDYLIRKLAESQSILTDGRRLTLFNTLPFIRHQVQQIFLATKSTNFVLHDLSGAIVEFELLEQKKQNNGSIQRDINDNDPNCDYYLSTIVLRYPLPALGFTSLILNEIEPSFELELLVDIDKASIENHCYQVDFINGELQLTDKQRGDIWLNFLSLIDGGDDGDTYDYSPPSNDWLLSLNFEHACIKRIGGVLSQTLILTGSWLLPRNLKSREQRICDVVCPYKLELTLNNDDMPLQISISIDNQADDHRIQLLIDSPLDTISSTADTPFGFTTRPHYQKQLKDWREQGWKEEPSGIYPMINYVNLHTDNISLTLFSQGIKEYEVLDALDEQSSGKMALTLFRCVGWLGKPDLLRRPGIASGQQYKYIATPDSQMHGQQTAVIGLRIDDSFIPSELSRVWQSWSVNLPYYQEQSLNQFTNTLKYFVIHPLTQTVPEKDSLLMLACPDLICSSLLDECGEIVIRFYNPSLEPVYNSGSVDFSREIVAASEVDLNNYKTSTIQIDNKALILGDFKPKQIRSFKIKLC</sequence>
<dbReference type="InterPro" id="IPR015341">
    <property type="entry name" value="Glyco_hydro_38_cen"/>
</dbReference>
<evidence type="ECO:0000259" key="5">
    <source>
        <dbReference type="SMART" id="SM00872"/>
    </source>
</evidence>
<keyword evidence="2" id="KW-0479">Metal-binding</keyword>
<comment type="similarity">
    <text evidence="1">Belongs to the glycosyl hydrolase 38 family.</text>
</comment>
<dbReference type="InterPro" id="IPR027291">
    <property type="entry name" value="Glyco_hydro_38_N_sf"/>
</dbReference>
<proteinExistence type="inferred from homology"/>
<dbReference type="Proteomes" id="UP000241618">
    <property type="component" value="Unassembled WGS sequence"/>
</dbReference>
<keyword evidence="8" id="KW-1185">Reference proteome</keyword>
<dbReference type="SUPFAM" id="SSF88713">
    <property type="entry name" value="Glycoside hydrolase/deacetylase"/>
    <property type="match status" value="1"/>
</dbReference>
<dbReference type="GO" id="GO:0046872">
    <property type="term" value="F:metal ion binding"/>
    <property type="evidence" value="ECO:0007669"/>
    <property type="project" value="UniProtKB-KW"/>
</dbReference>
<dbReference type="Pfam" id="PF01074">
    <property type="entry name" value="Glyco_hydro_38N"/>
    <property type="match status" value="1"/>
</dbReference>
<keyword evidence="3" id="KW-0378">Hydrolase</keyword>
<accession>A0A2T3JMX7</accession>
<keyword evidence="4" id="KW-0326">Glycosidase</keyword>
<evidence type="ECO:0000256" key="4">
    <source>
        <dbReference type="ARBA" id="ARBA00023295"/>
    </source>
</evidence>
<dbReference type="Proteomes" id="UP000241405">
    <property type="component" value="Unassembled WGS sequence"/>
</dbReference>
<dbReference type="EMBL" id="PYMO01000014">
    <property type="protein sequence ID" value="PSU23908.1"/>
    <property type="molecule type" value="Genomic_DNA"/>
</dbReference>
<gene>
    <name evidence="7" type="ORF">C9J18_14265</name>
    <name evidence="6" type="ORF">CTM96_13550</name>
</gene>
<dbReference type="Gene3D" id="1.20.1270.50">
    <property type="entry name" value="Glycoside hydrolase family 38, central domain"/>
    <property type="match status" value="1"/>
</dbReference>
<organism evidence="7 9">
    <name type="scientific">Photobacterium phosphoreum</name>
    <dbReference type="NCBI Taxonomy" id="659"/>
    <lineage>
        <taxon>Bacteria</taxon>
        <taxon>Pseudomonadati</taxon>
        <taxon>Pseudomonadota</taxon>
        <taxon>Gammaproteobacteria</taxon>
        <taxon>Vibrionales</taxon>
        <taxon>Vibrionaceae</taxon>
        <taxon>Photobacterium</taxon>
    </lineage>
</organism>
<evidence type="ECO:0000313" key="8">
    <source>
        <dbReference type="Proteomes" id="UP000241405"/>
    </source>
</evidence>
<dbReference type="GO" id="GO:0009313">
    <property type="term" value="P:oligosaccharide catabolic process"/>
    <property type="evidence" value="ECO:0007669"/>
    <property type="project" value="TreeGrafter"/>
</dbReference>
<feature type="domain" description="Glycoside hydrolase family 38 central" evidence="5">
    <location>
        <begin position="274"/>
        <end position="352"/>
    </location>
</feature>
<dbReference type="Gene3D" id="2.70.98.30">
    <property type="entry name" value="Golgi alpha-mannosidase II, domain 4"/>
    <property type="match status" value="1"/>
</dbReference>
<name>A0A2T3JMX7_PHOPO</name>
<dbReference type="PANTHER" id="PTHR46017">
    <property type="entry name" value="ALPHA-MANNOSIDASE 2C1"/>
    <property type="match status" value="1"/>
</dbReference>
<dbReference type="InterPro" id="IPR037094">
    <property type="entry name" value="Glyco_hydro_38_cen_sf"/>
</dbReference>
<dbReference type="SUPFAM" id="SSF74650">
    <property type="entry name" value="Galactose mutarotase-like"/>
    <property type="match status" value="1"/>
</dbReference>
<dbReference type="AlphaFoldDB" id="A0A2T3JMX7"/>
<evidence type="ECO:0000313" key="7">
    <source>
        <dbReference type="EMBL" id="PSU50354.1"/>
    </source>
</evidence>
<dbReference type="InterPro" id="IPR011330">
    <property type="entry name" value="Glyco_hydro/deAcase_b/a-brl"/>
</dbReference>
<dbReference type="InterPro" id="IPR011013">
    <property type="entry name" value="Gal_mutarotase_sf_dom"/>
</dbReference>
<dbReference type="InterPro" id="IPR028995">
    <property type="entry name" value="Glyco_hydro_57/38_cen_sf"/>
</dbReference>
<dbReference type="RefSeq" id="WP_107190812.1">
    <property type="nucleotide sequence ID" value="NZ_PYMN01000020.1"/>
</dbReference>
<dbReference type="GO" id="GO:0030246">
    <property type="term" value="F:carbohydrate binding"/>
    <property type="evidence" value="ECO:0007669"/>
    <property type="project" value="InterPro"/>
</dbReference>
<dbReference type="EMBL" id="PYMP01000014">
    <property type="protein sequence ID" value="PSU50354.1"/>
    <property type="molecule type" value="Genomic_DNA"/>
</dbReference>
<comment type="caution">
    <text evidence="7">The sequence shown here is derived from an EMBL/GenBank/DDBJ whole genome shotgun (WGS) entry which is preliminary data.</text>
</comment>
<evidence type="ECO:0000256" key="2">
    <source>
        <dbReference type="ARBA" id="ARBA00022723"/>
    </source>
</evidence>
<dbReference type="GO" id="GO:0006013">
    <property type="term" value="P:mannose metabolic process"/>
    <property type="evidence" value="ECO:0007669"/>
    <property type="project" value="InterPro"/>
</dbReference>
<dbReference type="SUPFAM" id="SSF88688">
    <property type="entry name" value="Families 57/38 glycoside transferase middle domain"/>
    <property type="match status" value="1"/>
</dbReference>
<evidence type="ECO:0000313" key="6">
    <source>
        <dbReference type="EMBL" id="PSU23908.1"/>
    </source>
</evidence>
<evidence type="ECO:0000313" key="9">
    <source>
        <dbReference type="Proteomes" id="UP000241618"/>
    </source>
</evidence>
<protein>
    <recommendedName>
        <fullName evidence="5">Glycoside hydrolase family 38 central domain-containing protein</fullName>
    </recommendedName>
</protein>
<dbReference type="Pfam" id="PF07748">
    <property type="entry name" value="Glyco_hydro_38C"/>
    <property type="match status" value="1"/>
</dbReference>
<evidence type="ECO:0000256" key="3">
    <source>
        <dbReference type="ARBA" id="ARBA00022801"/>
    </source>
</evidence>